<dbReference type="OrthoDB" id="8479024at2"/>
<evidence type="ECO:0008006" key="3">
    <source>
        <dbReference type="Google" id="ProtNLM"/>
    </source>
</evidence>
<dbReference type="EMBL" id="LT960614">
    <property type="protein sequence ID" value="SON57008.1"/>
    <property type="molecule type" value="Genomic_DNA"/>
</dbReference>
<evidence type="ECO:0000313" key="1">
    <source>
        <dbReference type="EMBL" id="SON57008.1"/>
    </source>
</evidence>
<dbReference type="Proteomes" id="UP000223606">
    <property type="component" value="Chromosome 1"/>
</dbReference>
<dbReference type="InterPro" id="IPR010865">
    <property type="entry name" value="DUF1499"/>
</dbReference>
<dbReference type="Pfam" id="PF07386">
    <property type="entry name" value="DUF1499"/>
    <property type="match status" value="1"/>
</dbReference>
<sequence>MAHSRKSHGFLFRLMQVLVALLLLVGAGYGALCLYGRDAVWEQIAGPADDGPYDFDAPKRTGWKNDWLICPAGECAGGRPDEISAPFPVSADRLFATVLQDLKEDPHVTITAVDETTHRLRAIARTELMHFPDRIHIRVDASGESTSLLDAYSASQLGRGDFGVNRSRLERLLAELRAQLS</sequence>
<organism evidence="1 2">
    <name type="scientific">Hartmannibacter diazotrophicus</name>
    <dbReference type="NCBI Taxonomy" id="1482074"/>
    <lineage>
        <taxon>Bacteria</taxon>
        <taxon>Pseudomonadati</taxon>
        <taxon>Pseudomonadota</taxon>
        <taxon>Alphaproteobacteria</taxon>
        <taxon>Hyphomicrobiales</taxon>
        <taxon>Pleomorphomonadaceae</taxon>
        <taxon>Hartmannibacter</taxon>
    </lineage>
</organism>
<evidence type="ECO:0000313" key="2">
    <source>
        <dbReference type="Proteomes" id="UP000223606"/>
    </source>
</evidence>
<dbReference type="RefSeq" id="WP_099557326.1">
    <property type="nucleotide sequence ID" value="NZ_LT960614.1"/>
</dbReference>
<protein>
    <recommendedName>
        <fullName evidence="3">DUF1499 domain-containing protein</fullName>
    </recommendedName>
</protein>
<name>A0A2C9DA46_9HYPH</name>
<proteinExistence type="predicted"/>
<keyword evidence="2" id="KW-1185">Reference proteome</keyword>
<dbReference type="KEGG" id="hdi:HDIA_3467"/>
<gene>
    <name evidence="1" type="ORF">HDIA_3467</name>
</gene>
<reference evidence="2" key="1">
    <citation type="submission" date="2017-09" db="EMBL/GenBank/DDBJ databases">
        <title>Genome sequence of Nannocystis excedens DSM 71.</title>
        <authorList>
            <person name="Blom J."/>
        </authorList>
    </citation>
    <scope>NUCLEOTIDE SEQUENCE [LARGE SCALE GENOMIC DNA]</scope>
    <source>
        <strain evidence="2">type strain: E19</strain>
    </source>
</reference>
<accession>A0A2C9DA46</accession>
<dbReference type="AlphaFoldDB" id="A0A2C9DA46"/>